<keyword evidence="2" id="KW-1185">Reference proteome</keyword>
<comment type="caution">
    <text evidence="1">The sequence shown here is derived from an EMBL/GenBank/DDBJ whole genome shotgun (WGS) entry which is preliminary data.</text>
</comment>
<name>A0ABV2AIF0_9EUKA</name>
<sequence length="87" mass="9159">MEYAGIGVIALIVGLGEMFKKIGFPPKYLPLVDLGLGLVAGTLLIQPNDIKSGIVQGLYIGLSASGLFSGAKHIAMSKEKYNATHNK</sequence>
<evidence type="ECO:0008006" key="3">
    <source>
        <dbReference type="Google" id="ProtNLM"/>
    </source>
</evidence>
<accession>A0ABV2AIF0</accession>
<protein>
    <recommendedName>
        <fullName evidence="3">Holin</fullName>
    </recommendedName>
</protein>
<organism evidence="1 2">
    <name type="scientific">Bonamia ostreae</name>
    <dbReference type="NCBI Taxonomy" id="126728"/>
    <lineage>
        <taxon>Eukaryota</taxon>
        <taxon>Sar</taxon>
        <taxon>Rhizaria</taxon>
        <taxon>Endomyxa</taxon>
        <taxon>Ascetosporea</taxon>
        <taxon>Haplosporida</taxon>
        <taxon>Bonamia</taxon>
    </lineage>
</organism>
<reference evidence="1 2" key="1">
    <citation type="journal article" date="2024" name="BMC Biol.">
        <title>Comparative genomics of Ascetosporea gives new insight into the evolutionary basis for animal parasitism in Rhizaria.</title>
        <authorList>
            <person name="Hiltunen Thoren M."/>
            <person name="Onut-Brannstrom I."/>
            <person name="Alfjorden A."/>
            <person name="Peckova H."/>
            <person name="Swords F."/>
            <person name="Hooper C."/>
            <person name="Holzer A.S."/>
            <person name="Bass D."/>
            <person name="Burki F."/>
        </authorList>
    </citation>
    <scope>NUCLEOTIDE SEQUENCE [LARGE SCALE GENOMIC DNA]</scope>
    <source>
        <strain evidence="1">20-A016</strain>
    </source>
</reference>
<gene>
    <name evidence="1" type="ORF">MHBO_001012</name>
</gene>
<evidence type="ECO:0000313" key="1">
    <source>
        <dbReference type="EMBL" id="MES1919148.1"/>
    </source>
</evidence>
<dbReference type="EMBL" id="JBDODL010000210">
    <property type="protein sequence ID" value="MES1919148.1"/>
    <property type="molecule type" value="Genomic_DNA"/>
</dbReference>
<proteinExistence type="predicted"/>
<dbReference type="Proteomes" id="UP001439008">
    <property type="component" value="Unassembled WGS sequence"/>
</dbReference>
<evidence type="ECO:0000313" key="2">
    <source>
        <dbReference type="Proteomes" id="UP001439008"/>
    </source>
</evidence>